<dbReference type="Pfam" id="PF25691">
    <property type="entry name" value="BW3TFN"/>
    <property type="match status" value="2"/>
</dbReference>
<evidence type="ECO:0000313" key="2">
    <source>
        <dbReference type="Proteomes" id="UP000318542"/>
    </source>
</evidence>
<dbReference type="RefSeq" id="WP_143903906.1">
    <property type="nucleotide sequence ID" value="NZ_VJOL01000055.1"/>
</dbReference>
<comment type="caution">
    <text evidence="1">The sequence shown here is derived from an EMBL/GenBank/DDBJ whole genome shotgun (WGS) entry which is preliminary data.</text>
</comment>
<evidence type="ECO:0000313" key="1">
    <source>
        <dbReference type="EMBL" id="TSE28239.1"/>
    </source>
</evidence>
<protein>
    <submittedName>
        <fullName evidence="1">Uncharacterized protein</fullName>
    </submittedName>
</protein>
<accession>A0A554WXE2</accession>
<dbReference type="EMBL" id="VJOL01000055">
    <property type="protein sequence ID" value="TSE28239.1"/>
    <property type="molecule type" value="Genomic_DNA"/>
</dbReference>
<dbReference type="InterPro" id="IPR058040">
    <property type="entry name" value="BW3TFN"/>
</dbReference>
<dbReference type="OrthoDB" id="8212120at2"/>
<proteinExistence type="predicted"/>
<dbReference type="Proteomes" id="UP000318542">
    <property type="component" value="Unassembled WGS sequence"/>
</dbReference>
<name>A0A554WXE2_9BURK</name>
<gene>
    <name evidence="1" type="ORF">Tther_02240</name>
</gene>
<dbReference type="AlphaFoldDB" id="A0A554WXE2"/>
<keyword evidence="2" id="KW-1185">Reference proteome</keyword>
<organism evidence="1 2">
    <name type="scientific">Tepidimonas thermarum</name>
    <dbReference type="NCBI Taxonomy" id="335431"/>
    <lineage>
        <taxon>Bacteria</taxon>
        <taxon>Pseudomonadati</taxon>
        <taxon>Pseudomonadota</taxon>
        <taxon>Betaproteobacteria</taxon>
        <taxon>Burkholderiales</taxon>
        <taxon>Tepidimonas</taxon>
    </lineage>
</organism>
<sequence length="230" mass="25350">MAILTASGRAALAAAIKQQTLHLALGEGDPVWDTTRAVSTAFDADDLIALGFTYLEEVRVTSLDESTTYTRDVDYSVDAREGMIRRLSGSAIPEQGDVTVHFKVGHPPEPIDRTALLREVGRRVVDEVHFVAVDAQGEIVVPTGRYRLSTTPTNHLFIRVRFDFEDAATSTIREQGLFVGTQTDPSLPPGQKYFVPSQVVEPGILLLLQHSVPIVRQPSTRETFEFVVTF</sequence>
<reference evidence="1 2" key="1">
    <citation type="submission" date="2019-07" db="EMBL/GenBank/DDBJ databases">
        <title>Tepidimonas thermarum AA-1 draft genome.</title>
        <authorList>
            <person name="Da Costa M.S."/>
            <person name="Froufe H.J.C."/>
            <person name="Egas C."/>
            <person name="Albuquerque L."/>
        </authorList>
    </citation>
    <scope>NUCLEOTIDE SEQUENCE [LARGE SCALE GENOMIC DNA]</scope>
    <source>
        <strain evidence="1 2">AA-1</strain>
    </source>
</reference>